<evidence type="ECO:0008006" key="3">
    <source>
        <dbReference type="Google" id="ProtNLM"/>
    </source>
</evidence>
<dbReference type="AlphaFoldDB" id="A0A2C5XXT8"/>
<accession>A0A2C5XXT8</accession>
<proteinExistence type="predicted"/>
<dbReference type="InterPro" id="IPR012674">
    <property type="entry name" value="Calycin"/>
</dbReference>
<protein>
    <recommendedName>
        <fullName evidence="3">Phenolic acid decarboxylase</fullName>
    </recommendedName>
</protein>
<keyword evidence="2" id="KW-1185">Reference proteome</keyword>
<dbReference type="Gene3D" id="2.40.128.20">
    <property type="match status" value="1"/>
</dbReference>
<sequence>MSDIHSLPCYISHTELDESFSKDMHNVHILYDYNTQDENGKPSKWRYEMWFPSPTRIVYAIHGGPMAGRINYQRAAYQCVRPGELWQVNWLEETGTICSLVFDMVKQRVTTLVAFSQGHWERAAEAVGDKRNQSDFERWRRLAKDGNQTDRLMLSEQGDVVEIFKGKGNLVPICEDDPTF</sequence>
<name>A0A2C5XXT8_9HYPO</name>
<evidence type="ECO:0000313" key="2">
    <source>
        <dbReference type="Proteomes" id="UP000226192"/>
    </source>
</evidence>
<dbReference type="GO" id="GO:0016831">
    <property type="term" value="F:carboxy-lyase activity"/>
    <property type="evidence" value="ECO:0007669"/>
    <property type="project" value="InterPro"/>
</dbReference>
<organism evidence="1 2">
    <name type="scientific">Ophiocordyceps australis</name>
    <dbReference type="NCBI Taxonomy" id="1399860"/>
    <lineage>
        <taxon>Eukaryota</taxon>
        <taxon>Fungi</taxon>
        <taxon>Dikarya</taxon>
        <taxon>Ascomycota</taxon>
        <taxon>Pezizomycotina</taxon>
        <taxon>Sordariomycetes</taxon>
        <taxon>Hypocreomycetidae</taxon>
        <taxon>Hypocreales</taxon>
        <taxon>Ophiocordycipitaceae</taxon>
        <taxon>Ophiocordyceps</taxon>
    </lineage>
</organism>
<dbReference type="OrthoDB" id="4415004at2759"/>
<comment type="caution">
    <text evidence="1">The sequence shown here is derived from an EMBL/GenBank/DDBJ whole genome shotgun (WGS) entry which is preliminary data.</text>
</comment>
<evidence type="ECO:0000313" key="1">
    <source>
        <dbReference type="EMBL" id="PHH59524.1"/>
    </source>
</evidence>
<dbReference type="InterPro" id="IPR008729">
    <property type="entry name" value="PA_de_COase"/>
</dbReference>
<dbReference type="PANTHER" id="PTHR40087">
    <property type="entry name" value="PHENOLIC ACID DECARBOXYLASE PADC"/>
    <property type="match status" value="1"/>
</dbReference>
<dbReference type="SUPFAM" id="SSF50814">
    <property type="entry name" value="Lipocalins"/>
    <property type="match status" value="1"/>
</dbReference>
<gene>
    <name evidence="1" type="ORF">CDD81_2886</name>
</gene>
<dbReference type="EMBL" id="NJET01000199">
    <property type="protein sequence ID" value="PHH59524.1"/>
    <property type="molecule type" value="Genomic_DNA"/>
</dbReference>
<dbReference type="Pfam" id="PF05870">
    <property type="entry name" value="PA_decarbox"/>
    <property type="match status" value="1"/>
</dbReference>
<dbReference type="PANTHER" id="PTHR40087:SF1">
    <property type="entry name" value="PHENOLIC ACID DECARBOXYLASE PADC"/>
    <property type="match status" value="1"/>
</dbReference>
<dbReference type="Proteomes" id="UP000226192">
    <property type="component" value="Unassembled WGS sequence"/>
</dbReference>
<reference evidence="1 2" key="1">
    <citation type="submission" date="2017-06" db="EMBL/GenBank/DDBJ databases">
        <title>Ant-infecting Ophiocordyceps genomes reveal a high diversity of potential behavioral manipulation genes and a possible major role for enterotoxins.</title>
        <authorList>
            <person name="De Bekker C."/>
            <person name="Evans H.C."/>
            <person name="Brachmann A."/>
            <person name="Hughes D.P."/>
        </authorList>
    </citation>
    <scope>NUCLEOTIDE SEQUENCE [LARGE SCALE GENOMIC DNA]</scope>
    <source>
        <strain evidence="1 2">Map64</strain>
    </source>
</reference>